<name>A0A820HI69_9BILA</name>
<reference evidence="1" key="1">
    <citation type="submission" date="2021-02" db="EMBL/GenBank/DDBJ databases">
        <authorList>
            <person name="Nowell W R."/>
        </authorList>
    </citation>
    <scope>NUCLEOTIDE SEQUENCE</scope>
</reference>
<dbReference type="AlphaFoldDB" id="A0A820HI69"/>
<dbReference type="Proteomes" id="UP000663866">
    <property type="component" value="Unassembled WGS sequence"/>
</dbReference>
<evidence type="ECO:0000313" key="1">
    <source>
        <dbReference type="EMBL" id="CAF4293295.1"/>
    </source>
</evidence>
<comment type="caution">
    <text evidence="1">The sequence shown here is derived from an EMBL/GenBank/DDBJ whole genome shotgun (WGS) entry which is preliminary data.</text>
</comment>
<gene>
    <name evidence="1" type="ORF">OVN521_LOCUS31007</name>
</gene>
<keyword evidence="2" id="KW-1185">Reference proteome</keyword>
<proteinExistence type="predicted"/>
<accession>A0A820HI69</accession>
<protein>
    <submittedName>
        <fullName evidence="1">Uncharacterized protein</fullName>
    </submittedName>
</protein>
<sequence length="49" mass="5451">PINIVHGMYKTDNEPIRLSYHCGVHYNSIIDPWRPTAGHGLGLPDLQPG</sequence>
<feature type="non-terminal residue" evidence="1">
    <location>
        <position position="1"/>
    </location>
</feature>
<feature type="non-terminal residue" evidence="1">
    <location>
        <position position="49"/>
    </location>
</feature>
<evidence type="ECO:0000313" key="2">
    <source>
        <dbReference type="Proteomes" id="UP000663866"/>
    </source>
</evidence>
<organism evidence="1 2">
    <name type="scientific">Rotaria magnacalcarata</name>
    <dbReference type="NCBI Taxonomy" id="392030"/>
    <lineage>
        <taxon>Eukaryota</taxon>
        <taxon>Metazoa</taxon>
        <taxon>Spiralia</taxon>
        <taxon>Gnathifera</taxon>
        <taxon>Rotifera</taxon>
        <taxon>Eurotatoria</taxon>
        <taxon>Bdelloidea</taxon>
        <taxon>Philodinida</taxon>
        <taxon>Philodinidae</taxon>
        <taxon>Rotaria</taxon>
    </lineage>
</organism>
<dbReference type="Gene3D" id="3.30.200.90">
    <property type="match status" value="1"/>
</dbReference>
<dbReference type="EMBL" id="CAJOBG010013299">
    <property type="protein sequence ID" value="CAF4293295.1"/>
    <property type="molecule type" value="Genomic_DNA"/>
</dbReference>